<dbReference type="Pfam" id="PF00805">
    <property type="entry name" value="Pentapeptide"/>
    <property type="match status" value="1"/>
</dbReference>
<dbReference type="PANTHER" id="PTHR47200">
    <property type="entry name" value="THYLAKOID LUMENAL 15 KDA PROTEIN 1, CHLOROPLASTIC"/>
    <property type="match status" value="1"/>
</dbReference>
<dbReference type="OrthoDB" id="9989223at2759"/>
<name>A0A8S0PBH6_OLEEU</name>
<sequence>MHSFQGPQIQNHLFSLCESISKAIILAVLSASLVFASNSDLAFKKQKPFHFSSVSILKSYKFIKRSAKKYFFLATLRLSILRQANIKGAKLIGASFFDANITGADLSDADLRGANFSLANVTKVLRWTVLHGTKAMPFLSSICHVCSMQSAFTDVPLRDDQREYLCEFANGLNLITGCETRETLLCK</sequence>
<proteinExistence type="predicted"/>
<dbReference type="SUPFAM" id="SSF141571">
    <property type="entry name" value="Pentapeptide repeat-like"/>
    <property type="match status" value="1"/>
</dbReference>
<dbReference type="InterPro" id="IPR044213">
    <property type="entry name" value="At2g44920-like"/>
</dbReference>
<dbReference type="EMBL" id="CACTIH010000027">
    <property type="protein sequence ID" value="CAA2935773.1"/>
    <property type="molecule type" value="Genomic_DNA"/>
</dbReference>
<accession>A0A8S0PBH6</accession>
<dbReference type="Gene3D" id="2.160.20.80">
    <property type="entry name" value="E3 ubiquitin-protein ligase SopA"/>
    <property type="match status" value="1"/>
</dbReference>
<protein>
    <submittedName>
        <fullName evidence="1">Thylakoid lumenal 15 kDa 1, chloroplastic</fullName>
    </submittedName>
</protein>
<dbReference type="InterPro" id="IPR001646">
    <property type="entry name" value="5peptide_repeat"/>
</dbReference>
<dbReference type="PANTHER" id="PTHR47200:SF2">
    <property type="entry name" value="THYLAKOID LUMENAL 15 KDA PROTEIN 1, CHLOROPLASTIC"/>
    <property type="match status" value="1"/>
</dbReference>
<comment type="caution">
    <text evidence="1">The sequence shown here is derived from an EMBL/GenBank/DDBJ whole genome shotgun (WGS) entry which is preliminary data.</text>
</comment>
<dbReference type="GO" id="GO:0009534">
    <property type="term" value="C:chloroplast thylakoid"/>
    <property type="evidence" value="ECO:0007669"/>
    <property type="project" value="TreeGrafter"/>
</dbReference>
<dbReference type="AlphaFoldDB" id="A0A8S0PBH6"/>
<organism evidence="1 2">
    <name type="scientific">Olea europaea subsp. europaea</name>
    <dbReference type="NCBI Taxonomy" id="158383"/>
    <lineage>
        <taxon>Eukaryota</taxon>
        <taxon>Viridiplantae</taxon>
        <taxon>Streptophyta</taxon>
        <taxon>Embryophyta</taxon>
        <taxon>Tracheophyta</taxon>
        <taxon>Spermatophyta</taxon>
        <taxon>Magnoliopsida</taxon>
        <taxon>eudicotyledons</taxon>
        <taxon>Gunneridae</taxon>
        <taxon>Pentapetalae</taxon>
        <taxon>asterids</taxon>
        <taxon>lamiids</taxon>
        <taxon>Lamiales</taxon>
        <taxon>Oleaceae</taxon>
        <taxon>Oleeae</taxon>
        <taxon>Olea</taxon>
    </lineage>
</organism>
<dbReference type="Gramene" id="OE9A003718T1">
    <property type="protein sequence ID" value="OE9A003718C1"/>
    <property type="gene ID" value="OE9A003718"/>
</dbReference>
<evidence type="ECO:0000313" key="2">
    <source>
        <dbReference type="Proteomes" id="UP000594638"/>
    </source>
</evidence>
<reference evidence="1 2" key="1">
    <citation type="submission" date="2019-12" db="EMBL/GenBank/DDBJ databases">
        <authorList>
            <person name="Alioto T."/>
            <person name="Alioto T."/>
            <person name="Gomez Garrido J."/>
        </authorList>
    </citation>
    <scope>NUCLEOTIDE SEQUENCE [LARGE SCALE GENOMIC DNA]</scope>
</reference>
<dbReference type="Proteomes" id="UP000594638">
    <property type="component" value="Unassembled WGS sequence"/>
</dbReference>
<gene>
    <name evidence="1" type="ORF">OLEA9_A003718</name>
</gene>
<keyword evidence="2" id="KW-1185">Reference proteome</keyword>
<evidence type="ECO:0000313" key="1">
    <source>
        <dbReference type="EMBL" id="CAA2935773.1"/>
    </source>
</evidence>